<keyword evidence="4 5" id="KW-0472">Membrane</keyword>
<feature type="transmembrane region" description="Helical" evidence="5">
    <location>
        <begin position="147"/>
        <end position="166"/>
    </location>
</feature>
<feature type="transmembrane region" description="Helical" evidence="5">
    <location>
        <begin position="261"/>
        <end position="280"/>
    </location>
</feature>
<evidence type="ECO:0000256" key="2">
    <source>
        <dbReference type="ARBA" id="ARBA00022692"/>
    </source>
</evidence>
<feature type="transmembrane region" description="Helical" evidence="5">
    <location>
        <begin position="378"/>
        <end position="398"/>
    </location>
</feature>
<sequence>MAFEELLDKVGGLGKFQILQMALILPSLMVVVCHSLLENFTAAVPGHRCWVHILDNATVSDNDTGILSPDVLLRLSIPVDSNLKPEKCRRFLHPQWQLLHLNGTFPNMTDLDTEPCVDGWVYDHSLFSSTIVTEWDLVCDQPSQKPLIQSLVMVGILVGGLIYGHLSDRFGRKLILRCCLLQLAISGTCTTFAPNIFIYCLLRFLSGCSIAVIITNNCFLIIEWTRSQSKGMVLTLIYCALSIGQMMLGGLAFVFREWRTLQLVVSVPFFAFFFSSRWLVESSRWLIITNKPDEGLKELKMVAHRNGMKNVEETLNLEGLRATMQEELETAQTRTTIFDLFRTPNLRKRIYLLSFVRFAITLPFFGIIVNLQHFGSNIFLFQVIFGALTISVRCLALYPLNNVGRRPTEMFFLFLVGLSILINMFVPQDMQTLRVILASVGIGCVAASHTCFTVHQSELLPTIVRAKAAGLDLLANRCAAALAPLLMTLVVYLPTLPWIIYGMCPIIAAPVLLLLPETRNLPLPDTIQDVENKVLCTDYRNDIYLKSGGIAEKFLEASYQKN</sequence>
<keyword evidence="2 5" id="KW-0812">Transmembrane</keyword>
<evidence type="ECO:0000256" key="4">
    <source>
        <dbReference type="ARBA" id="ARBA00023136"/>
    </source>
</evidence>
<evidence type="ECO:0000256" key="5">
    <source>
        <dbReference type="SAM" id="Phobius"/>
    </source>
</evidence>
<name>A0AAD4Y031_OVIAM</name>
<feature type="transmembrane region" description="Helical" evidence="5">
    <location>
        <begin position="498"/>
        <end position="515"/>
    </location>
</feature>
<dbReference type="Proteomes" id="UP001214576">
    <property type="component" value="Unassembled WGS sequence"/>
</dbReference>
<keyword evidence="8" id="KW-1185">Reference proteome</keyword>
<feature type="transmembrane region" description="Helical" evidence="5">
    <location>
        <begin position="178"/>
        <end position="198"/>
    </location>
</feature>
<reference evidence="7" key="1">
    <citation type="submission" date="2022-03" db="EMBL/GenBank/DDBJ databases">
        <title>Genomic analyses of argali, domestic sheep and their hybrids provide insights into chromosomal evolution, heterosis and genetic basis of agronomic traits.</title>
        <authorList>
            <person name="Li M."/>
        </authorList>
    </citation>
    <scope>NUCLEOTIDE SEQUENCE</scope>
    <source>
        <strain evidence="7">CAU-MHL-2022a</strain>
        <tissue evidence="7">Skin</tissue>
    </source>
</reference>
<protein>
    <recommendedName>
        <fullName evidence="6">Major facilitator superfamily (MFS) profile domain-containing protein</fullName>
    </recommendedName>
</protein>
<feature type="transmembrane region" description="Helical" evidence="5">
    <location>
        <begin position="432"/>
        <end position="452"/>
    </location>
</feature>
<dbReference type="PROSITE" id="PS50850">
    <property type="entry name" value="MFS"/>
    <property type="match status" value="1"/>
</dbReference>
<feature type="domain" description="Major facilitator superfamily (MFS) profile" evidence="6">
    <location>
        <begin position="96"/>
        <end position="520"/>
    </location>
</feature>
<evidence type="ECO:0000259" key="6">
    <source>
        <dbReference type="PROSITE" id="PS50850"/>
    </source>
</evidence>
<keyword evidence="3 5" id="KW-1133">Transmembrane helix</keyword>
<feature type="transmembrane region" description="Helical" evidence="5">
    <location>
        <begin position="410"/>
        <end position="426"/>
    </location>
</feature>
<dbReference type="GO" id="GO:0022857">
    <property type="term" value="F:transmembrane transporter activity"/>
    <property type="evidence" value="ECO:0007669"/>
    <property type="project" value="InterPro"/>
</dbReference>
<dbReference type="Gene3D" id="1.20.1250.20">
    <property type="entry name" value="MFS general substrate transporter like domains"/>
    <property type="match status" value="1"/>
</dbReference>
<evidence type="ECO:0000313" key="7">
    <source>
        <dbReference type="EMBL" id="KAI4530049.1"/>
    </source>
</evidence>
<feature type="transmembrane region" description="Helical" evidence="5">
    <location>
        <begin position="473"/>
        <end position="492"/>
    </location>
</feature>
<dbReference type="InterPro" id="IPR005828">
    <property type="entry name" value="MFS_sugar_transport-like"/>
</dbReference>
<comment type="caution">
    <text evidence="7">The sequence shown here is derived from an EMBL/GenBank/DDBJ whole genome shotgun (WGS) entry which is preliminary data.</text>
</comment>
<feature type="transmembrane region" description="Helical" evidence="5">
    <location>
        <begin position="204"/>
        <end position="222"/>
    </location>
</feature>
<dbReference type="FunFam" id="1.20.1250.20:FF:000023">
    <property type="entry name" value="Solute carrier family 22 member 6"/>
    <property type="match status" value="1"/>
</dbReference>
<feature type="transmembrane region" description="Helical" evidence="5">
    <location>
        <begin position="350"/>
        <end position="372"/>
    </location>
</feature>
<dbReference type="PANTHER" id="PTHR24064">
    <property type="entry name" value="SOLUTE CARRIER FAMILY 22 MEMBER"/>
    <property type="match status" value="1"/>
</dbReference>
<dbReference type="SUPFAM" id="SSF103473">
    <property type="entry name" value="MFS general substrate transporter"/>
    <property type="match status" value="1"/>
</dbReference>
<dbReference type="Pfam" id="PF00083">
    <property type="entry name" value="Sugar_tr"/>
    <property type="match status" value="1"/>
</dbReference>
<dbReference type="InterPro" id="IPR020846">
    <property type="entry name" value="MFS_dom"/>
</dbReference>
<comment type="subcellular location">
    <subcellularLocation>
        <location evidence="1">Basolateral cell membrane</location>
        <topology evidence="1">Multi-pass membrane protein</topology>
    </subcellularLocation>
</comment>
<evidence type="ECO:0000256" key="1">
    <source>
        <dbReference type="ARBA" id="ARBA00004554"/>
    </source>
</evidence>
<accession>A0AAD4Y031</accession>
<organism evidence="7 8">
    <name type="scientific">Ovis ammon polii</name>
    <dbReference type="NCBI Taxonomy" id="230172"/>
    <lineage>
        <taxon>Eukaryota</taxon>
        <taxon>Metazoa</taxon>
        <taxon>Chordata</taxon>
        <taxon>Craniata</taxon>
        <taxon>Vertebrata</taxon>
        <taxon>Euteleostomi</taxon>
        <taxon>Mammalia</taxon>
        <taxon>Eutheria</taxon>
        <taxon>Laurasiatheria</taxon>
        <taxon>Artiodactyla</taxon>
        <taxon>Ruminantia</taxon>
        <taxon>Pecora</taxon>
        <taxon>Bovidae</taxon>
        <taxon>Caprinae</taxon>
        <taxon>Ovis</taxon>
    </lineage>
</organism>
<dbReference type="GO" id="GO:0016323">
    <property type="term" value="C:basolateral plasma membrane"/>
    <property type="evidence" value="ECO:0007669"/>
    <property type="project" value="UniProtKB-SubCell"/>
</dbReference>
<dbReference type="EMBL" id="JAKZEL010000026">
    <property type="protein sequence ID" value="KAI4530049.1"/>
    <property type="molecule type" value="Genomic_DNA"/>
</dbReference>
<dbReference type="CDD" id="cd17374">
    <property type="entry name" value="MFS_OAT"/>
    <property type="match status" value="1"/>
</dbReference>
<gene>
    <name evidence="7" type="ORF">MG293_019905</name>
</gene>
<evidence type="ECO:0000313" key="8">
    <source>
        <dbReference type="Proteomes" id="UP001214576"/>
    </source>
</evidence>
<feature type="transmembrane region" description="Helical" evidence="5">
    <location>
        <begin position="234"/>
        <end position="255"/>
    </location>
</feature>
<evidence type="ECO:0000256" key="3">
    <source>
        <dbReference type="ARBA" id="ARBA00022989"/>
    </source>
</evidence>
<dbReference type="AlphaFoldDB" id="A0AAD4Y031"/>
<proteinExistence type="predicted"/>
<dbReference type="InterPro" id="IPR036259">
    <property type="entry name" value="MFS_trans_sf"/>
</dbReference>